<dbReference type="VEuPathDB" id="FungiDB:VP01_495g6"/>
<reference evidence="2 3" key="1">
    <citation type="submission" date="2015-08" db="EMBL/GenBank/DDBJ databases">
        <title>Next Generation Sequencing and Analysis of the Genome of Puccinia sorghi L Schw, the Causal Agent of Maize Common Rust.</title>
        <authorList>
            <person name="Rochi L."/>
            <person name="Burguener G."/>
            <person name="Darino M."/>
            <person name="Turjanski A."/>
            <person name="Kreff E."/>
            <person name="Dieguez M.J."/>
            <person name="Sacco F."/>
        </authorList>
    </citation>
    <scope>NUCLEOTIDE SEQUENCE [LARGE SCALE GENOMIC DNA]</scope>
    <source>
        <strain evidence="2 3">RO10H11247</strain>
    </source>
</reference>
<comment type="caution">
    <text evidence="2">The sequence shown here is derived from an EMBL/GenBank/DDBJ whole genome shotgun (WGS) entry which is preliminary data.</text>
</comment>
<dbReference type="OrthoDB" id="4847360at2759"/>
<dbReference type="Proteomes" id="UP000037035">
    <property type="component" value="Unassembled WGS sequence"/>
</dbReference>
<proteinExistence type="predicted"/>
<protein>
    <recommendedName>
        <fullName evidence="4">Retrotransposon gag domain-containing protein</fullName>
    </recommendedName>
</protein>
<dbReference type="EMBL" id="LAVV01010120">
    <property type="protein sequence ID" value="KNZ49531.1"/>
    <property type="molecule type" value="Genomic_DNA"/>
</dbReference>
<sequence length="110" mass="11818">MGKENAQQLATEETLQQNQARLNTTSGQQNPTPAPAPSSNPIVLAKPQPFDGTRGADKAFVGQIGLHAITYPKRFPTDASEVAFLVLFMKDYAATWSQLYLGLQPGTSGL</sequence>
<organism evidence="2 3">
    <name type="scientific">Puccinia sorghi</name>
    <dbReference type="NCBI Taxonomy" id="27349"/>
    <lineage>
        <taxon>Eukaryota</taxon>
        <taxon>Fungi</taxon>
        <taxon>Dikarya</taxon>
        <taxon>Basidiomycota</taxon>
        <taxon>Pucciniomycotina</taxon>
        <taxon>Pucciniomycetes</taxon>
        <taxon>Pucciniales</taxon>
        <taxon>Pucciniaceae</taxon>
        <taxon>Puccinia</taxon>
    </lineage>
</organism>
<evidence type="ECO:0000313" key="3">
    <source>
        <dbReference type="Proteomes" id="UP000037035"/>
    </source>
</evidence>
<evidence type="ECO:0000313" key="2">
    <source>
        <dbReference type="EMBL" id="KNZ49531.1"/>
    </source>
</evidence>
<feature type="region of interest" description="Disordered" evidence="1">
    <location>
        <begin position="1"/>
        <end position="49"/>
    </location>
</feature>
<accession>A0A0L6ULY6</accession>
<evidence type="ECO:0000256" key="1">
    <source>
        <dbReference type="SAM" id="MobiDB-lite"/>
    </source>
</evidence>
<feature type="compositionally biased region" description="Polar residues" evidence="1">
    <location>
        <begin position="1"/>
        <end position="27"/>
    </location>
</feature>
<keyword evidence="3" id="KW-1185">Reference proteome</keyword>
<dbReference type="AlphaFoldDB" id="A0A0L6ULY6"/>
<evidence type="ECO:0008006" key="4">
    <source>
        <dbReference type="Google" id="ProtNLM"/>
    </source>
</evidence>
<gene>
    <name evidence="2" type="ORF">VP01_495g6</name>
</gene>
<name>A0A0L6ULY6_9BASI</name>